<feature type="domain" description="PLD phosphodiesterase" evidence="2">
    <location>
        <begin position="404"/>
        <end position="431"/>
    </location>
</feature>
<dbReference type="EMBL" id="JABBFX010000001">
    <property type="protein sequence ID" value="NML44275.1"/>
    <property type="molecule type" value="Genomic_DNA"/>
</dbReference>
<dbReference type="PROSITE" id="PS50035">
    <property type="entry name" value="PLD"/>
    <property type="match status" value="2"/>
</dbReference>
<gene>
    <name evidence="3" type="ORF">HHL11_10975</name>
</gene>
<dbReference type="GO" id="GO:0030572">
    <property type="term" value="F:phosphatidyltransferase activity"/>
    <property type="evidence" value="ECO:0007669"/>
    <property type="project" value="UniProtKB-ARBA"/>
</dbReference>
<protein>
    <submittedName>
        <fullName evidence="3">Phospholipase D family protein</fullName>
    </submittedName>
</protein>
<comment type="caution">
    <text evidence="3">The sequence shown here is derived from an EMBL/GenBank/DDBJ whole genome shotgun (WGS) entry which is preliminary data.</text>
</comment>
<dbReference type="PANTHER" id="PTHR21248">
    <property type="entry name" value="CARDIOLIPIN SYNTHASE"/>
    <property type="match status" value="1"/>
</dbReference>
<accession>A0A848H0D8</accession>
<dbReference type="Proteomes" id="UP000541185">
    <property type="component" value="Unassembled WGS sequence"/>
</dbReference>
<evidence type="ECO:0000259" key="2">
    <source>
        <dbReference type="PROSITE" id="PS50035"/>
    </source>
</evidence>
<dbReference type="PROSITE" id="PS51257">
    <property type="entry name" value="PROKAR_LIPOPROTEIN"/>
    <property type="match status" value="1"/>
</dbReference>
<organism evidence="3 4">
    <name type="scientific">Ramlibacter agri</name>
    <dbReference type="NCBI Taxonomy" id="2728837"/>
    <lineage>
        <taxon>Bacteria</taxon>
        <taxon>Pseudomonadati</taxon>
        <taxon>Pseudomonadota</taxon>
        <taxon>Betaproteobacteria</taxon>
        <taxon>Burkholderiales</taxon>
        <taxon>Comamonadaceae</taxon>
        <taxon>Ramlibacter</taxon>
    </lineage>
</organism>
<dbReference type="AlphaFoldDB" id="A0A848H0D8"/>
<evidence type="ECO:0000313" key="4">
    <source>
        <dbReference type="Proteomes" id="UP000541185"/>
    </source>
</evidence>
<dbReference type="SUPFAM" id="SSF56024">
    <property type="entry name" value="Phospholipase D/nuclease"/>
    <property type="match status" value="2"/>
</dbReference>
<keyword evidence="4" id="KW-1185">Reference proteome</keyword>
<dbReference type="Gene3D" id="3.30.870.10">
    <property type="entry name" value="Endonuclease Chain A"/>
    <property type="match status" value="2"/>
</dbReference>
<feature type="domain" description="PLD phosphodiesterase" evidence="2">
    <location>
        <begin position="163"/>
        <end position="190"/>
    </location>
</feature>
<dbReference type="PANTHER" id="PTHR21248:SF12">
    <property type="entry name" value="CARDIOLIPIN SYNTHASE C"/>
    <property type="match status" value="1"/>
</dbReference>
<dbReference type="Pfam" id="PF13091">
    <property type="entry name" value="PLDc_2"/>
    <property type="match status" value="2"/>
</dbReference>
<keyword evidence="1" id="KW-0732">Signal</keyword>
<sequence length="514" mass="56158">MPRASLLIVLWFCAMICGCSSLPAVPERAPEHALAQSGDTRLGRALAGDVAAHPGRTAVHPLPGGLDAFAARMLLARTAERSIDAQYYIWHDDITGSLMTQALWEAAERGVRVRLLLDDANTGGLDPLLAMLDGHPNIEVRLFNPFANRSWRLGDFAVDFSRVNRRMHNKSFTVDNQVSVVGGRNIGDEYFGAAESLDFADLDVAVAGAVVRDVSSEFDNYWNSASAYPVAGMLAPVSDVVAQQLRDGWEEAARKPEAQRYMQAVRDTTLVADVLSGQLRMEWVPARLVSDDPAKVLNPPERHDLHMLPRLEEALGRPLRELDLVSPYFVPAQEGTSALLAIAQRGVKVRVLTNSLAATDVLPVYAGYARYREPLLGGGVQLFELKPTAEVQRPKTHVIGKSGSQSGLHAKTFAVDRERIFVGSFNLDPRSARLNTEMGVVLTSTNLAGRLSSLFDDKIRESAYEVRPSPEGAGLVWVDRTSAGEAVHASEPGSTAWKRFEAGFLSLLPVEWML</sequence>
<dbReference type="SMART" id="SM00155">
    <property type="entry name" value="PLDc"/>
    <property type="match status" value="2"/>
</dbReference>
<dbReference type="CDD" id="cd09113">
    <property type="entry name" value="PLDc_ymdC_like_2"/>
    <property type="match status" value="1"/>
</dbReference>
<evidence type="ECO:0000256" key="1">
    <source>
        <dbReference type="SAM" id="SignalP"/>
    </source>
</evidence>
<reference evidence="3 4" key="1">
    <citation type="submission" date="2020-04" db="EMBL/GenBank/DDBJ databases">
        <title>Ramlibacter sp. G-1-2-2 isolated from soil.</title>
        <authorList>
            <person name="Dahal R.H."/>
        </authorList>
    </citation>
    <scope>NUCLEOTIDE SEQUENCE [LARGE SCALE GENOMIC DNA]</scope>
    <source>
        <strain evidence="3 4">G-1-2-2</strain>
    </source>
</reference>
<proteinExistence type="predicted"/>
<feature type="chain" id="PRO_5032624133" evidence="1">
    <location>
        <begin position="25"/>
        <end position="514"/>
    </location>
</feature>
<evidence type="ECO:0000313" key="3">
    <source>
        <dbReference type="EMBL" id="NML44275.1"/>
    </source>
</evidence>
<dbReference type="InterPro" id="IPR001736">
    <property type="entry name" value="PLipase_D/transphosphatidylase"/>
</dbReference>
<dbReference type="CDD" id="cd09111">
    <property type="entry name" value="PLDc_ymdC_like_1"/>
    <property type="match status" value="1"/>
</dbReference>
<dbReference type="GO" id="GO:0032049">
    <property type="term" value="P:cardiolipin biosynthetic process"/>
    <property type="evidence" value="ECO:0007669"/>
    <property type="project" value="UniProtKB-ARBA"/>
</dbReference>
<dbReference type="RefSeq" id="WP_169418419.1">
    <property type="nucleotide sequence ID" value="NZ_JABBFX010000001.1"/>
</dbReference>
<dbReference type="InterPro" id="IPR025202">
    <property type="entry name" value="PLD-like_dom"/>
</dbReference>
<feature type="signal peptide" evidence="1">
    <location>
        <begin position="1"/>
        <end position="24"/>
    </location>
</feature>
<name>A0A848H0D8_9BURK</name>